<accession>A0A9W6L889</accession>
<sequence>MNINASSASSLPIEEKIRYARELFDRGGETLLREPSVTKLLAILDRNIAASQEAMVRFGIVDACRHCEEEEGGSCCGAGIENRYNPILLLMNLLMSRDLPEKRQWENSCFFLGENGCRLKARHILCINYLCLRVQKMLPPNDLIALQTITGEEMDTIFLLHETVKKILNKNIR</sequence>
<keyword evidence="2" id="KW-1185">Reference proteome</keyword>
<dbReference type="RefSeq" id="WP_281795089.1">
    <property type="nucleotide sequence ID" value="NZ_BSDR01000001.1"/>
</dbReference>
<dbReference type="AlphaFoldDB" id="A0A9W6L889"/>
<evidence type="ECO:0000313" key="1">
    <source>
        <dbReference type="EMBL" id="GLI35367.1"/>
    </source>
</evidence>
<dbReference type="Proteomes" id="UP001144372">
    <property type="component" value="Unassembled WGS sequence"/>
</dbReference>
<proteinExistence type="predicted"/>
<evidence type="ECO:0000313" key="2">
    <source>
        <dbReference type="Proteomes" id="UP001144372"/>
    </source>
</evidence>
<protein>
    <submittedName>
        <fullName evidence="1">Uncharacterized protein</fullName>
    </submittedName>
</protein>
<organism evidence="1 2">
    <name type="scientific">Desulforhabdus amnigena</name>
    <dbReference type="NCBI Taxonomy" id="40218"/>
    <lineage>
        <taxon>Bacteria</taxon>
        <taxon>Pseudomonadati</taxon>
        <taxon>Thermodesulfobacteriota</taxon>
        <taxon>Syntrophobacteria</taxon>
        <taxon>Syntrophobacterales</taxon>
        <taxon>Syntrophobacteraceae</taxon>
        <taxon>Desulforhabdus</taxon>
    </lineage>
</organism>
<name>A0A9W6L889_9BACT</name>
<dbReference type="EMBL" id="BSDR01000001">
    <property type="protein sequence ID" value="GLI35367.1"/>
    <property type="molecule type" value="Genomic_DNA"/>
</dbReference>
<comment type="caution">
    <text evidence="1">The sequence shown here is derived from an EMBL/GenBank/DDBJ whole genome shotgun (WGS) entry which is preliminary data.</text>
</comment>
<gene>
    <name evidence="1" type="ORF">DAMNIGENAA_28000</name>
</gene>
<reference evidence="1" key="1">
    <citation type="submission" date="2022-12" db="EMBL/GenBank/DDBJ databases">
        <title>Reference genome sequencing for broad-spectrum identification of bacterial and archaeal isolates by mass spectrometry.</title>
        <authorList>
            <person name="Sekiguchi Y."/>
            <person name="Tourlousse D.M."/>
        </authorList>
    </citation>
    <scope>NUCLEOTIDE SEQUENCE</scope>
    <source>
        <strain evidence="1">ASRB1</strain>
    </source>
</reference>